<gene>
    <name evidence="1" type="ORF">HID58_079631</name>
</gene>
<dbReference type="Proteomes" id="UP000824890">
    <property type="component" value="Unassembled WGS sequence"/>
</dbReference>
<evidence type="ECO:0000313" key="2">
    <source>
        <dbReference type="Proteomes" id="UP000824890"/>
    </source>
</evidence>
<accession>A0ABQ7Y2K3</accession>
<organism evidence="1 2">
    <name type="scientific">Brassica napus</name>
    <name type="common">Rape</name>
    <dbReference type="NCBI Taxonomy" id="3708"/>
    <lineage>
        <taxon>Eukaryota</taxon>
        <taxon>Viridiplantae</taxon>
        <taxon>Streptophyta</taxon>
        <taxon>Embryophyta</taxon>
        <taxon>Tracheophyta</taxon>
        <taxon>Spermatophyta</taxon>
        <taxon>Magnoliopsida</taxon>
        <taxon>eudicotyledons</taxon>
        <taxon>Gunneridae</taxon>
        <taxon>Pentapetalae</taxon>
        <taxon>rosids</taxon>
        <taxon>malvids</taxon>
        <taxon>Brassicales</taxon>
        <taxon>Brassicaceae</taxon>
        <taxon>Brassiceae</taxon>
        <taxon>Brassica</taxon>
    </lineage>
</organism>
<dbReference type="PANTHER" id="PTHR33103:SF27">
    <property type="entry name" value="OS04G0594700 PROTEIN"/>
    <property type="match status" value="1"/>
</dbReference>
<proteinExistence type="predicted"/>
<name>A0ABQ7Y2K3_BRANA</name>
<dbReference type="Pfam" id="PF05056">
    <property type="entry name" value="DUF674"/>
    <property type="match status" value="2"/>
</dbReference>
<dbReference type="PANTHER" id="PTHR33103">
    <property type="entry name" value="OS01G0153900 PROTEIN"/>
    <property type="match status" value="1"/>
</dbReference>
<protein>
    <submittedName>
        <fullName evidence="1">Uncharacterized protein</fullName>
    </submittedName>
</protein>
<reference evidence="1 2" key="1">
    <citation type="submission" date="2021-05" db="EMBL/GenBank/DDBJ databases">
        <title>Genome Assembly of Synthetic Allotetraploid Brassica napus Reveals Homoeologous Exchanges between Subgenomes.</title>
        <authorList>
            <person name="Davis J.T."/>
        </authorList>
    </citation>
    <scope>NUCLEOTIDE SEQUENCE [LARGE SCALE GENOMIC DNA]</scope>
    <source>
        <strain evidence="2">cv. Da-Ae</strain>
        <tissue evidence="1">Seedling</tissue>
    </source>
</reference>
<dbReference type="EMBL" id="JAGKQM010000018">
    <property type="protein sequence ID" value="KAH0862420.1"/>
    <property type="molecule type" value="Genomic_DNA"/>
</dbReference>
<comment type="caution">
    <text evidence="1">The sequence shown here is derived from an EMBL/GenBank/DDBJ whole genome shotgun (WGS) entry which is preliminary data.</text>
</comment>
<keyword evidence="2" id="KW-1185">Reference proteome</keyword>
<evidence type="ECO:0000313" key="1">
    <source>
        <dbReference type="EMBL" id="KAH0862420.1"/>
    </source>
</evidence>
<dbReference type="InterPro" id="IPR007750">
    <property type="entry name" value="DUF674"/>
</dbReference>
<sequence length="339" mass="37888">MAESSTKPKLSLRALVDKEKNKIVLVEACKDFVDVLFGFLKLQMGTIARLVNKYMQTMLLYPRSLEDDLFRRLKVNVNETTEECKFFICPGCGKKMEMKIEVGNASKLRNDVDGVSVCGKPSFIVTDDMEVQSNSTNVYLQVVKAQGYVDVDKLTESLLVIGSEEGRFCESSFTFLAVSLEFGLESSGDNMVMGCILNLFRSFNDLRLNRRSRPKANSALPWYYGCQKNLLGITTVKEPDFGFSSGDSRLMHGYGNSRMLGCGSPYPPLNHLCPHSVQTIRSHCNACQGFVKENMKFRVTDDLIITPLSSSSTIGYLKQFQVSLADFDVQEISIGKARV</sequence>